<dbReference type="Proteomes" id="UP000789702">
    <property type="component" value="Unassembled WGS sequence"/>
</dbReference>
<proteinExistence type="predicted"/>
<evidence type="ECO:0000313" key="1">
    <source>
        <dbReference type="EMBL" id="CAG8714170.1"/>
    </source>
</evidence>
<gene>
    <name evidence="1" type="ORF">DHETER_LOCUS12438</name>
</gene>
<dbReference type="EMBL" id="CAJVPU010030503">
    <property type="protein sequence ID" value="CAG8714170.1"/>
    <property type="molecule type" value="Genomic_DNA"/>
</dbReference>
<organism evidence="1 2">
    <name type="scientific">Dentiscutata heterogama</name>
    <dbReference type="NCBI Taxonomy" id="1316150"/>
    <lineage>
        <taxon>Eukaryota</taxon>
        <taxon>Fungi</taxon>
        <taxon>Fungi incertae sedis</taxon>
        <taxon>Mucoromycota</taxon>
        <taxon>Glomeromycotina</taxon>
        <taxon>Glomeromycetes</taxon>
        <taxon>Diversisporales</taxon>
        <taxon>Gigasporaceae</taxon>
        <taxon>Dentiscutata</taxon>
    </lineage>
</organism>
<name>A0ACA9PNA8_9GLOM</name>
<feature type="non-terminal residue" evidence="1">
    <location>
        <position position="1"/>
    </location>
</feature>
<accession>A0ACA9PNA8</accession>
<sequence length="54" mass="6476">DEDNVKKIEAELEESNNVKETEYNIVLEDENKENEKIIAIDRTHNHLIRINKRE</sequence>
<protein>
    <submittedName>
        <fullName evidence="1">4511_t:CDS:1</fullName>
    </submittedName>
</protein>
<comment type="caution">
    <text evidence="1">The sequence shown here is derived from an EMBL/GenBank/DDBJ whole genome shotgun (WGS) entry which is preliminary data.</text>
</comment>
<feature type="non-terminal residue" evidence="1">
    <location>
        <position position="54"/>
    </location>
</feature>
<evidence type="ECO:0000313" key="2">
    <source>
        <dbReference type="Proteomes" id="UP000789702"/>
    </source>
</evidence>
<keyword evidence="2" id="KW-1185">Reference proteome</keyword>
<reference evidence="1" key="1">
    <citation type="submission" date="2021-06" db="EMBL/GenBank/DDBJ databases">
        <authorList>
            <person name="Kallberg Y."/>
            <person name="Tangrot J."/>
            <person name="Rosling A."/>
        </authorList>
    </citation>
    <scope>NUCLEOTIDE SEQUENCE</scope>
    <source>
        <strain evidence="1">IL203A</strain>
    </source>
</reference>